<dbReference type="AlphaFoldDB" id="A0ABD3MLR4"/>
<dbReference type="Proteomes" id="UP001530293">
    <property type="component" value="Unassembled WGS sequence"/>
</dbReference>
<evidence type="ECO:0008006" key="3">
    <source>
        <dbReference type="Google" id="ProtNLM"/>
    </source>
</evidence>
<accession>A0ABD3MLR4</accession>
<evidence type="ECO:0000313" key="1">
    <source>
        <dbReference type="EMBL" id="KAL3764698.1"/>
    </source>
</evidence>
<name>A0ABD3MLR4_9STRA</name>
<sequence length="141" mass="16430">MKSKVERCLHPILIVLMDILRPNLTPRTARRLHVIHPSSLLQSDSTNGNSPFDAPGNLHRHKNTLQRSKLNGLGPILSLLPENLMYYIISFIDYFERNPTILLVSHCMTKLLTRPEFLFELKYVHEKCQNEIECNYYPSEK</sequence>
<protein>
    <recommendedName>
        <fullName evidence="3">F-box domain-containing protein</fullName>
    </recommendedName>
</protein>
<gene>
    <name evidence="1" type="ORF">ACHAWU_001528</name>
</gene>
<comment type="caution">
    <text evidence="1">The sequence shown here is derived from an EMBL/GenBank/DDBJ whole genome shotgun (WGS) entry which is preliminary data.</text>
</comment>
<dbReference type="EMBL" id="JALLBG020000102">
    <property type="protein sequence ID" value="KAL3764698.1"/>
    <property type="molecule type" value="Genomic_DNA"/>
</dbReference>
<organism evidence="1 2">
    <name type="scientific">Discostella pseudostelligera</name>
    <dbReference type="NCBI Taxonomy" id="259834"/>
    <lineage>
        <taxon>Eukaryota</taxon>
        <taxon>Sar</taxon>
        <taxon>Stramenopiles</taxon>
        <taxon>Ochrophyta</taxon>
        <taxon>Bacillariophyta</taxon>
        <taxon>Coscinodiscophyceae</taxon>
        <taxon>Thalassiosirophycidae</taxon>
        <taxon>Stephanodiscales</taxon>
        <taxon>Stephanodiscaceae</taxon>
        <taxon>Discostella</taxon>
    </lineage>
</organism>
<evidence type="ECO:0000313" key="2">
    <source>
        <dbReference type="Proteomes" id="UP001530293"/>
    </source>
</evidence>
<reference evidence="1 2" key="1">
    <citation type="submission" date="2024-10" db="EMBL/GenBank/DDBJ databases">
        <title>Updated reference genomes for cyclostephanoid diatoms.</title>
        <authorList>
            <person name="Roberts W.R."/>
            <person name="Alverson A.J."/>
        </authorList>
    </citation>
    <scope>NUCLEOTIDE SEQUENCE [LARGE SCALE GENOMIC DNA]</scope>
    <source>
        <strain evidence="1 2">AJA232-27</strain>
    </source>
</reference>
<keyword evidence="2" id="KW-1185">Reference proteome</keyword>
<proteinExistence type="predicted"/>